<dbReference type="InterPro" id="IPR001503">
    <property type="entry name" value="Glyco_trans_10"/>
</dbReference>
<keyword evidence="3 5" id="KW-0328">Glycosyltransferase</keyword>
<dbReference type="Gene3D" id="3.40.50.11660">
    <property type="entry name" value="Glycosyl transferase family 10, C-terminal domain"/>
    <property type="match status" value="1"/>
</dbReference>
<keyword evidence="5" id="KW-0812">Transmembrane</keyword>
<dbReference type="OrthoDB" id="5951578at2759"/>
<comment type="subcellular location">
    <subcellularLocation>
        <location evidence="5">Golgi apparatus</location>
        <location evidence="5">Golgi stack membrane</location>
        <topology evidence="5">Single-pass type II membrane protein</topology>
    </subcellularLocation>
</comment>
<keyword evidence="5" id="KW-0333">Golgi apparatus</keyword>
<feature type="domain" description="Fucosyltransferase C-terminal" evidence="6">
    <location>
        <begin position="172"/>
        <end position="321"/>
    </location>
</feature>
<dbReference type="SUPFAM" id="SSF53756">
    <property type="entry name" value="UDP-Glycosyltransferase/glycogen phosphorylase"/>
    <property type="match status" value="1"/>
</dbReference>
<comment type="similarity">
    <text evidence="2 5">Belongs to the glycosyltransferase 10 family.</text>
</comment>
<dbReference type="EC" id="2.4.1.-" evidence="5"/>
<dbReference type="PANTHER" id="PTHR11929">
    <property type="entry name" value="ALPHA- 1,3 -FUCOSYLTRANSFERASE"/>
    <property type="match status" value="1"/>
</dbReference>
<dbReference type="AlphaFoldDB" id="A0A0C2N6G8"/>
<sequence>MLIKIQYSIHIANKIKKPWTDSPYAAGPKLESEGNHAILVFGKFYSAPLLPELDKCGSINKSIVRSSVCVPHDVVIVHFLQYNHYLKKCENYTERSKATGIIYAMVCFVLIQEPPHIIRKSLNLKTNLQGNQTLWMFSFHRASVYQGKYFSFSKSTKNNFNITELRMEFDDRFKSAVSIISNCDVKQSIRLKYIQDVKQHFMVYGYGRCYNLMFPNSYRSVLCRHHMFYFSFENSICEDYITEKYCVPLNCGAIPIIMRHPSNLGGYIPGSYINVFDFQSPKHLADHLRNVSQNFTMYLQYFRWRENYQIEKCEISTNICEKGVISLLKQRSNQRIIGVHEVLSNEKCLPIKEQIQNLYHDKR</sequence>
<dbReference type="EMBL" id="JWZT01000010">
    <property type="protein sequence ID" value="KII75211.1"/>
    <property type="molecule type" value="Genomic_DNA"/>
</dbReference>
<accession>A0A0C2N6G8</accession>
<reference evidence="7 8" key="1">
    <citation type="journal article" date="2014" name="Genome Biol. Evol.">
        <title>The genome of the myxosporean Thelohanellus kitauei shows adaptations to nutrient acquisition within its fish host.</title>
        <authorList>
            <person name="Yang Y."/>
            <person name="Xiong J."/>
            <person name="Zhou Z."/>
            <person name="Huo F."/>
            <person name="Miao W."/>
            <person name="Ran C."/>
            <person name="Liu Y."/>
            <person name="Zhang J."/>
            <person name="Feng J."/>
            <person name="Wang M."/>
            <person name="Wang M."/>
            <person name="Wang L."/>
            <person name="Yao B."/>
        </authorList>
    </citation>
    <scope>NUCLEOTIDE SEQUENCE [LARGE SCALE GENOMIC DNA]</scope>
    <source>
        <strain evidence="7">Wuqing</strain>
    </source>
</reference>
<dbReference type="UniPathway" id="UPA00378"/>
<evidence type="ECO:0000256" key="3">
    <source>
        <dbReference type="ARBA" id="ARBA00022676"/>
    </source>
</evidence>
<dbReference type="PANTHER" id="PTHR11929:SF145">
    <property type="entry name" value="ALPHA-(1,3)-FUCOSYLTRANSFERASE FUT-1"/>
    <property type="match status" value="1"/>
</dbReference>
<evidence type="ECO:0000256" key="4">
    <source>
        <dbReference type="ARBA" id="ARBA00022679"/>
    </source>
</evidence>
<dbReference type="InterPro" id="IPR055270">
    <property type="entry name" value="Glyco_tran_10_C"/>
</dbReference>
<comment type="pathway">
    <text evidence="1">Protein modification; protein glycosylation.</text>
</comment>
<evidence type="ECO:0000313" key="7">
    <source>
        <dbReference type="EMBL" id="KII75211.1"/>
    </source>
</evidence>
<dbReference type="InterPro" id="IPR038577">
    <property type="entry name" value="GT10-like_C_sf"/>
</dbReference>
<dbReference type="GO" id="GO:0046920">
    <property type="term" value="F:alpha-(1-&gt;3)-fucosyltransferase activity"/>
    <property type="evidence" value="ECO:0007669"/>
    <property type="project" value="TreeGrafter"/>
</dbReference>
<dbReference type="Pfam" id="PF00852">
    <property type="entry name" value="Glyco_transf_10"/>
    <property type="match status" value="1"/>
</dbReference>
<dbReference type="Proteomes" id="UP000031668">
    <property type="component" value="Unassembled WGS sequence"/>
</dbReference>
<organism evidence="7 8">
    <name type="scientific">Thelohanellus kitauei</name>
    <name type="common">Myxosporean</name>
    <dbReference type="NCBI Taxonomy" id="669202"/>
    <lineage>
        <taxon>Eukaryota</taxon>
        <taxon>Metazoa</taxon>
        <taxon>Cnidaria</taxon>
        <taxon>Myxozoa</taxon>
        <taxon>Myxosporea</taxon>
        <taxon>Bivalvulida</taxon>
        <taxon>Platysporina</taxon>
        <taxon>Myxobolidae</taxon>
        <taxon>Thelohanellus</taxon>
    </lineage>
</organism>
<evidence type="ECO:0000259" key="6">
    <source>
        <dbReference type="Pfam" id="PF00852"/>
    </source>
</evidence>
<protein>
    <recommendedName>
        <fullName evidence="5">Fucosyltransferase</fullName>
        <ecNumber evidence="5">2.4.1.-</ecNumber>
    </recommendedName>
</protein>
<dbReference type="GO" id="GO:0032580">
    <property type="term" value="C:Golgi cisterna membrane"/>
    <property type="evidence" value="ECO:0007669"/>
    <property type="project" value="UniProtKB-SubCell"/>
</dbReference>
<evidence type="ECO:0000313" key="8">
    <source>
        <dbReference type="Proteomes" id="UP000031668"/>
    </source>
</evidence>
<gene>
    <name evidence="7" type="ORF">RF11_07630</name>
</gene>
<name>A0A0C2N6G8_THEKT</name>
<keyword evidence="5" id="KW-0472">Membrane</keyword>
<keyword evidence="8" id="KW-1185">Reference proteome</keyword>
<evidence type="ECO:0000256" key="5">
    <source>
        <dbReference type="RuleBase" id="RU003832"/>
    </source>
</evidence>
<keyword evidence="4 5" id="KW-0808">Transferase</keyword>
<evidence type="ECO:0000256" key="2">
    <source>
        <dbReference type="ARBA" id="ARBA00008919"/>
    </source>
</evidence>
<proteinExistence type="inferred from homology"/>
<evidence type="ECO:0000256" key="1">
    <source>
        <dbReference type="ARBA" id="ARBA00004922"/>
    </source>
</evidence>
<comment type="caution">
    <text evidence="7">The sequence shown here is derived from an EMBL/GenBank/DDBJ whole genome shotgun (WGS) entry which is preliminary data.</text>
</comment>